<protein>
    <submittedName>
        <fullName evidence="4">Mitochodrial transcription termination factor-related</fullName>
    </submittedName>
</protein>
<keyword evidence="5" id="KW-1185">Reference proteome</keyword>
<dbReference type="PANTHER" id="PTHR13068:SF236">
    <property type="entry name" value="OS02G0749800 PROTEIN"/>
    <property type="match status" value="1"/>
</dbReference>
<evidence type="ECO:0000313" key="4">
    <source>
        <dbReference type="EMBL" id="RWR93066.1"/>
    </source>
</evidence>
<evidence type="ECO:0000256" key="3">
    <source>
        <dbReference type="ARBA" id="ARBA00022946"/>
    </source>
</evidence>
<accession>A0A443PQL8</accession>
<dbReference type="GO" id="GO:0006353">
    <property type="term" value="P:DNA-templated transcription termination"/>
    <property type="evidence" value="ECO:0007669"/>
    <property type="project" value="UniProtKB-KW"/>
</dbReference>
<comment type="caution">
    <text evidence="4">The sequence shown here is derived from an EMBL/GenBank/DDBJ whole genome shotgun (WGS) entry which is preliminary data.</text>
</comment>
<reference evidence="4 5" key="1">
    <citation type="journal article" date="2019" name="Nat. Plants">
        <title>Stout camphor tree genome fills gaps in understanding of flowering plant genome evolution.</title>
        <authorList>
            <person name="Chaw S.M."/>
            <person name="Liu Y.C."/>
            <person name="Wu Y.W."/>
            <person name="Wang H.Y."/>
            <person name="Lin C.I."/>
            <person name="Wu C.S."/>
            <person name="Ke H.M."/>
            <person name="Chang L.Y."/>
            <person name="Hsu C.Y."/>
            <person name="Yang H.T."/>
            <person name="Sudianto E."/>
            <person name="Hsu M.H."/>
            <person name="Wu K.P."/>
            <person name="Wang L.N."/>
            <person name="Leebens-Mack J.H."/>
            <person name="Tsai I.J."/>
        </authorList>
    </citation>
    <scope>NUCLEOTIDE SEQUENCE [LARGE SCALE GENOMIC DNA]</scope>
    <source>
        <strain evidence="5">cv. Chaw 1501</strain>
        <tissue evidence="4">Young leaves</tissue>
    </source>
</reference>
<gene>
    <name evidence="4" type="ORF">CKAN_02230000</name>
</gene>
<dbReference type="PANTHER" id="PTHR13068">
    <property type="entry name" value="CGI-12 PROTEIN-RELATED"/>
    <property type="match status" value="1"/>
</dbReference>
<dbReference type="EMBL" id="QPKB01000009">
    <property type="protein sequence ID" value="RWR93066.1"/>
    <property type="molecule type" value="Genomic_DNA"/>
</dbReference>
<dbReference type="Pfam" id="PF02536">
    <property type="entry name" value="mTERF"/>
    <property type="match status" value="2"/>
</dbReference>
<proteinExistence type="inferred from homology"/>
<sequence>MVDYLSEKCGLSTEEANNASKALIKIKSPKNPDSVLKFLKQSGFNDTHIKILICKYPRCLSFKVDKTLKPKVIFFQELGFSGADFAKLASTNPRLLLLCVDKHFRPSIDFLRNLLGTDDRIARAIRRWSKLLSCNYVKVIVPSVEAFRRCGFRDHHISYVVLQRPTLLFQGPNWIEELAARAEATGFRRGSPMLVYAILAMGNLSRTSFKKKLKLFKSFGWTEEEILSAFRRAPNFLLASERKIRAVMGFLMDEIGCKPSEIASRPMLFMFSFEKRLVPRYEVLKILKSRDLLRFEVQLWSAVTITERLFLKTYVMKYLDKAPDLREAYIGRVGSELSSAARALLCY</sequence>
<evidence type="ECO:0000256" key="2">
    <source>
        <dbReference type="ARBA" id="ARBA00022472"/>
    </source>
</evidence>
<dbReference type="InterPro" id="IPR038538">
    <property type="entry name" value="MTERF_sf"/>
</dbReference>
<dbReference type="GO" id="GO:0003676">
    <property type="term" value="F:nucleic acid binding"/>
    <property type="evidence" value="ECO:0007669"/>
    <property type="project" value="InterPro"/>
</dbReference>
<dbReference type="Proteomes" id="UP000283530">
    <property type="component" value="Unassembled WGS sequence"/>
</dbReference>
<keyword evidence="2" id="KW-0804">Transcription</keyword>
<evidence type="ECO:0000313" key="5">
    <source>
        <dbReference type="Proteomes" id="UP000283530"/>
    </source>
</evidence>
<dbReference type="SMART" id="SM00733">
    <property type="entry name" value="Mterf"/>
    <property type="match status" value="5"/>
</dbReference>
<dbReference type="OrthoDB" id="641315at2759"/>
<dbReference type="Gene3D" id="1.25.70.10">
    <property type="entry name" value="Transcription termination factor 3, mitochondrial"/>
    <property type="match status" value="1"/>
</dbReference>
<name>A0A443PQL8_9MAGN</name>
<dbReference type="AlphaFoldDB" id="A0A443PQL8"/>
<dbReference type="FunFam" id="1.25.70.10:FF:000001">
    <property type="entry name" value="Mitochondrial transcription termination factor-like"/>
    <property type="match status" value="1"/>
</dbReference>
<dbReference type="InterPro" id="IPR003690">
    <property type="entry name" value="MTERF"/>
</dbReference>
<organism evidence="4 5">
    <name type="scientific">Cinnamomum micranthum f. kanehirae</name>
    <dbReference type="NCBI Taxonomy" id="337451"/>
    <lineage>
        <taxon>Eukaryota</taxon>
        <taxon>Viridiplantae</taxon>
        <taxon>Streptophyta</taxon>
        <taxon>Embryophyta</taxon>
        <taxon>Tracheophyta</taxon>
        <taxon>Spermatophyta</taxon>
        <taxon>Magnoliopsida</taxon>
        <taxon>Magnoliidae</taxon>
        <taxon>Laurales</taxon>
        <taxon>Lauraceae</taxon>
        <taxon>Cinnamomum</taxon>
    </lineage>
</organism>
<keyword evidence="3" id="KW-0809">Transit peptide</keyword>
<keyword evidence="2" id="KW-0806">Transcription termination</keyword>
<evidence type="ECO:0000256" key="1">
    <source>
        <dbReference type="ARBA" id="ARBA00007692"/>
    </source>
</evidence>
<comment type="similarity">
    <text evidence="1">Belongs to the mTERF family.</text>
</comment>
<keyword evidence="2" id="KW-0805">Transcription regulation</keyword>